<evidence type="ECO:0000313" key="11">
    <source>
        <dbReference type="EMBL" id="AUX29047.1"/>
    </source>
</evidence>
<dbReference type="SUPFAM" id="SSF82689">
    <property type="entry name" value="Mechanosensitive channel protein MscS (YggB), C-terminal domain"/>
    <property type="match status" value="1"/>
</dbReference>
<organism evidence="11 12">
    <name type="scientific">Sorangium cellulosum</name>
    <name type="common">Polyangium cellulosum</name>
    <dbReference type="NCBI Taxonomy" id="56"/>
    <lineage>
        <taxon>Bacteria</taxon>
        <taxon>Pseudomonadati</taxon>
        <taxon>Myxococcota</taxon>
        <taxon>Polyangia</taxon>
        <taxon>Polyangiales</taxon>
        <taxon>Polyangiaceae</taxon>
        <taxon>Sorangium</taxon>
    </lineage>
</organism>
<dbReference type="InterPro" id="IPR049278">
    <property type="entry name" value="MS_channel_C"/>
</dbReference>
<dbReference type="InterPro" id="IPR011014">
    <property type="entry name" value="MscS_channel_TM-2"/>
</dbReference>
<comment type="subcellular location">
    <subcellularLocation>
        <location evidence="1">Cell membrane</location>
        <topology evidence="1">Multi-pass membrane protein</topology>
    </subcellularLocation>
</comment>
<dbReference type="PANTHER" id="PTHR30221">
    <property type="entry name" value="SMALL-CONDUCTANCE MECHANOSENSITIVE CHANNEL"/>
    <property type="match status" value="1"/>
</dbReference>
<evidence type="ECO:0000256" key="2">
    <source>
        <dbReference type="ARBA" id="ARBA00008017"/>
    </source>
</evidence>
<gene>
    <name evidence="11" type="primary">mscS</name>
    <name evidence="11" type="ORF">SOCE836_011320</name>
</gene>
<dbReference type="PROSITE" id="PS01246">
    <property type="entry name" value="UPF0003"/>
    <property type="match status" value="1"/>
</dbReference>
<dbReference type="InterPro" id="IPR011066">
    <property type="entry name" value="MscS_channel_C_sf"/>
</dbReference>
<dbReference type="InterPro" id="IPR023408">
    <property type="entry name" value="MscS_beta-dom_sf"/>
</dbReference>
<sequence>MDASAAPPGENASAWAQAADKVHRLATDLIASLPSIAIALAVFAAFHIAGKLLRSTIRRLAMKRRRNQNLGLVLGRLTQGAMFILGALVGCVIVFPNFTPAALLQFLGIGSVAIGFAFRDVLQNYLAGILLLLTEPFRIGDQIRFGSYEGTVEEIQTRATLLKTYDGRRVVIPNSELFTNSVMVNTAFEVRRIEYDVGIGYGDDIERAKALILEALRSVDGVLAEPAPDVLAMELAASSVNLRVRWWIRPPRQHDALDARDQVLVAIRRALTEGGVDLPFPTTQVLFHDQTEETDGDRSRQREGWPAGKGAVPRPRGVARAPKGREAE</sequence>
<keyword evidence="5 8" id="KW-1133">Transmembrane helix</keyword>
<feature type="transmembrane region" description="Helical" evidence="8">
    <location>
        <begin position="70"/>
        <end position="95"/>
    </location>
</feature>
<feature type="region of interest" description="Disordered" evidence="7">
    <location>
        <begin position="287"/>
        <end position="328"/>
    </location>
</feature>
<dbReference type="RefSeq" id="WP_129573283.1">
    <property type="nucleotide sequence ID" value="NZ_CP012672.1"/>
</dbReference>
<feature type="transmembrane region" description="Helical" evidence="8">
    <location>
        <begin position="29"/>
        <end position="49"/>
    </location>
</feature>
<evidence type="ECO:0000313" key="12">
    <source>
        <dbReference type="Proteomes" id="UP000295497"/>
    </source>
</evidence>
<evidence type="ECO:0000259" key="9">
    <source>
        <dbReference type="Pfam" id="PF00924"/>
    </source>
</evidence>
<dbReference type="Proteomes" id="UP000295497">
    <property type="component" value="Chromosome"/>
</dbReference>
<evidence type="ECO:0000256" key="1">
    <source>
        <dbReference type="ARBA" id="ARBA00004651"/>
    </source>
</evidence>
<dbReference type="InterPro" id="IPR045275">
    <property type="entry name" value="MscS_archaea/bacteria_type"/>
</dbReference>
<dbReference type="Gene3D" id="2.30.30.60">
    <property type="match status" value="1"/>
</dbReference>
<evidence type="ECO:0000256" key="7">
    <source>
        <dbReference type="SAM" id="MobiDB-lite"/>
    </source>
</evidence>
<feature type="domain" description="Mechanosensitive ion channel MscS C-terminal" evidence="10">
    <location>
        <begin position="193"/>
        <end position="277"/>
    </location>
</feature>
<dbReference type="SUPFAM" id="SSF82861">
    <property type="entry name" value="Mechanosensitive channel protein MscS (YggB), transmembrane region"/>
    <property type="match status" value="1"/>
</dbReference>
<evidence type="ECO:0000259" key="10">
    <source>
        <dbReference type="Pfam" id="PF21082"/>
    </source>
</evidence>
<proteinExistence type="inferred from homology"/>
<dbReference type="Gene3D" id="3.30.70.100">
    <property type="match status" value="1"/>
</dbReference>
<evidence type="ECO:0000256" key="8">
    <source>
        <dbReference type="SAM" id="Phobius"/>
    </source>
</evidence>
<comment type="similarity">
    <text evidence="2">Belongs to the MscS (TC 1.A.23) family.</text>
</comment>
<evidence type="ECO:0000256" key="5">
    <source>
        <dbReference type="ARBA" id="ARBA00022989"/>
    </source>
</evidence>
<dbReference type="SUPFAM" id="SSF50182">
    <property type="entry name" value="Sm-like ribonucleoproteins"/>
    <property type="match status" value="1"/>
</dbReference>
<keyword evidence="4 8" id="KW-0812">Transmembrane</keyword>
<dbReference type="GO" id="GO:0008381">
    <property type="term" value="F:mechanosensitive monoatomic ion channel activity"/>
    <property type="evidence" value="ECO:0007669"/>
    <property type="project" value="InterPro"/>
</dbReference>
<protein>
    <submittedName>
        <fullName evidence="11">Mechanosensitive ion channel protein MscS</fullName>
    </submittedName>
</protein>
<accession>A0A4P2QGI6</accession>
<keyword evidence="6 8" id="KW-0472">Membrane</keyword>
<dbReference type="AlphaFoldDB" id="A0A4P2QGI6"/>
<dbReference type="InterPro" id="IPR006685">
    <property type="entry name" value="MscS_channel_2nd"/>
</dbReference>
<dbReference type="InterPro" id="IPR010920">
    <property type="entry name" value="LSM_dom_sf"/>
</dbReference>
<dbReference type="GO" id="GO:0005886">
    <property type="term" value="C:plasma membrane"/>
    <property type="evidence" value="ECO:0007669"/>
    <property type="project" value="UniProtKB-SubCell"/>
</dbReference>
<feature type="domain" description="Mechanosensitive ion channel MscS" evidence="9">
    <location>
        <begin position="120"/>
        <end position="182"/>
    </location>
</feature>
<dbReference type="EMBL" id="CP012672">
    <property type="protein sequence ID" value="AUX29047.1"/>
    <property type="molecule type" value="Genomic_DNA"/>
</dbReference>
<reference evidence="11 12" key="1">
    <citation type="submission" date="2015-09" db="EMBL/GenBank/DDBJ databases">
        <title>Sorangium comparison.</title>
        <authorList>
            <person name="Zaburannyi N."/>
            <person name="Bunk B."/>
            <person name="Overmann J."/>
            <person name="Mueller R."/>
        </authorList>
    </citation>
    <scope>NUCLEOTIDE SEQUENCE [LARGE SCALE GENOMIC DNA]</scope>
    <source>
        <strain evidence="11 12">So ce836</strain>
    </source>
</reference>
<name>A0A4P2QGI6_SORCE</name>
<evidence type="ECO:0000256" key="3">
    <source>
        <dbReference type="ARBA" id="ARBA00022475"/>
    </source>
</evidence>
<evidence type="ECO:0000256" key="6">
    <source>
        <dbReference type="ARBA" id="ARBA00023136"/>
    </source>
</evidence>
<dbReference type="Pfam" id="PF00924">
    <property type="entry name" value="MS_channel_2nd"/>
    <property type="match status" value="1"/>
</dbReference>
<dbReference type="Pfam" id="PF21082">
    <property type="entry name" value="MS_channel_3rd"/>
    <property type="match status" value="1"/>
</dbReference>
<evidence type="ECO:0000256" key="4">
    <source>
        <dbReference type="ARBA" id="ARBA00022692"/>
    </source>
</evidence>
<dbReference type="InterPro" id="IPR006686">
    <property type="entry name" value="MscS_channel_CS"/>
</dbReference>
<dbReference type="Gene3D" id="1.10.287.1260">
    <property type="match status" value="1"/>
</dbReference>
<dbReference type="PANTHER" id="PTHR30221:SF1">
    <property type="entry name" value="SMALL-CONDUCTANCE MECHANOSENSITIVE CHANNEL"/>
    <property type="match status" value="1"/>
</dbReference>
<keyword evidence="3" id="KW-1003">Cell membrane</keyword>
<feature type="transmembrane region" description="Helical" evidence="8">
    <location>
        <begin position="101"/>
        <end position="118"/>
    </location>
</feature>